<keyword evidence="1 2" id="KW-0963">Cytoplasm</keyword>
<evidence type="ECO:0000256" key="1">
    <source>
        <dbReference type="ARBA" id="ARBA00022490"/>
    </source>
</evidence>
<dbReference type="OrthoDB" id="9783842at2"/>
<dbReference type="GO" id="GO:0043743">
    <property type="term" value="F:LPPG:FO 2-phospho-L-lactate transferase activity"/>
    <property type="evidence" value="ECO:0007669"/>
    <property type="project" value="InterPro"/>
</dbReference>
<dbReference type="GO" id="GO:0008360">
    <property type="term" value="P:regulation of cell shape"/>
    <property type="evidence" value="ECO:0007669"/>
    <property type="project" value="UniProtKB-UniRule"/>
</dbReference>
<dbReference type="Pfam" id="PF01933">
    <property type="entry name" value="CofD"/>
    <property type="match status" value="1"/>
</dbReference>
<comment type="subcellular location">
    <subcellularLocation>
        <location evidence="2">Cytoplasm</location>
    </subcellularLocation>
</comment>
<dbReference type="InterPro" id="IPR038136">
    <property type="entry name" value="CofD-like_dom_sf"/>
</dbReference>
<evidence type="ECO:0000313" key="4">
    <source>
        <dbReference type="Proteomes" id="UP000192731"/>
    </source>
</evidence>
<evidence type="ECO:0000313" key="3">
    <source>
        <dbReference type="EMBL" id="SMB85473.1"/>
    </source>
</evidence>
<dbReference type="NCBIfam" id="TIGR01826">
    <property type="entry name" value="CofD_related"/>
    <property type="match status" value="1"/>
</dbReference>
<protein>
    <recommendedName>
        <fullName evidence="2">Putative gluconeogenesis factor</fullName>
    </recommendedName>
</protein>
<dbReference type="PANTHER" id="PTHR30135:SF3">
    <property type="entry name" value="GLUCONEOGENESIS FACTOR-RELATED"/>
    <property type="match status" value="1"/>
</dbReference>
<dbReference type="STRING" id="656914.SAMN00017405_1642"/>
<name>A0A1W1UWK2_DESTI</name>
<dbReference type="SUPFAM" id="SSF142338">
    <property type="entry name" value="CofD-like"/>
    <property type="match status" value="1"/>
</dbReference>
<dbReference type="InterPro" id="IPR010119">
    <property type="entry name" value="Gluconeogen_factor"/>
</dbReference>
<dbReference type="AlphaFoldDB" id="A0A1W1UWK2"/>
<dbReference type="EMBL" id="FWWT01000012">
    <property type="protein sequence ID" value="SMB85473.1"/>
    <property type="molecule type" value="Genomic_DNA"/>
</dbReference>
<dbReference type="GO" id="GO:0005737">
    <property type="term" value="C:cytoplasm"/>
    <property type="evidence" value="ECO:0007669"/>
    <property type="project" value="UniProtKB-SubCell"/>
</dbReference>
<dbReference type="CDD" id="cd07187">
    <property type="entry name" value="YvcK_like"/>
    <property type="match status" value="1"/>
</dbReference>
<comment type="similarity">
    <text evidence="2">Belongs to the gluconeogenesis factor family.</text>
</comment>
<dbReference type="HAMAP" id="MF_00973">
    <property type="entry name" value="Gluconeogen_factor"/>
    <property type="match status" value="1"/>
</dbReference>
<dbReference type="Gene3D" id="3.40.50.10680">
    <property type="entry name" value="CofD-like domains"/>
    <property type="match status" value="1"/>
</dbReference>
<organism evidence="3 4">
    <name type="scientific">Desulfonispora thiosulfatigenes DSM 11270</name>
    <dbReference type="NCBI Taxonomy" id="656914"/>
    <lineage>
        <taxon>Bacteria</taxon>
        <taxon>Bacillati</taxon>
        <taxon>Bacillota</taxon>
        <taxon>Clostridia</taxon>
        <taxon>Eubacteriales</taxon>
        <taxon>Peptococcaceae</taxon>
        <taxon>Desulfonispora</taxon>
    </lineage>
</organism>
<dbReference type="InterPro" id="IPR002882">
    <property type="entry name" value="CofD"/>
</dbReference>
<reference evidence="3 4" key="1">
    <citation type="submission" date="2017-04" db="EMBL/GenBank/DDBJ databases">
        <authorList>
            <person name="Afonso C.L."/>
            <person name="Miller P.J."/>
            <person name="Scott M.A."/>
            <person name="Spackman E."/>
            <person name="Goraichik I."/>
            <person name="Dimitrov K.M."/>
            <person name="Suarez D.L."/>
            <person name="Swayne D.E."/>
        </authorList>
    </citation>
    <scope>NUCLEOTIDE SEQUENCE [LARGE SCALE GENOMIC DNA]</scope>
    <source>
        <strain evidence="3 4">DSM 11270</strain>
    </source>
</reference>
<keyword evidence="4" id="KW-1185">Reference proteome</keyword>
<dbReference type="Proteomes" id="UP000192731">
    <property type="component" value="Unassembled WGS sequence"/>
</dbReference>
<gene>
    <name evidence="3" type="ORF">SAMN00017405_1642</name>
</gene>
<comment type="function">
    <text evidence="2">Required for morphogenesis under gluconeogenic growth conditions.</text>
</comment>
<dbReference type="RefSeq" id="WP_084052463.1">
    <property type="nucleotide sequence ID" value="NZ_FWWT01000012.1"/>
</dbReference>
<dbReference type="PANTHER" id="PTHR30135">
    <property type="entry name" value="UNCHARACTERIZED PROTEIN YVCK-RELATED"/>
    <property type="match status" value="1"/>
</dbReference>
<sequence length="338" mass="37307">MVTIKKNNISQEIISKRNPKIVVLGGGTGLSNLLRGLKKLSFDITAIVSMADDGGSSGRLRNQLGMLPPGDIRSCMVALAEKEALMEELFTYRFNEGDELKGHSLGNLMIAALADIYGSFEIAVRQLSRVLALEGKVVPSTLENVSLRAHLNDGTIIDGESNIPKAQSPIKRIEIKPKNPTPFQEALDSLNEADVIVLGPGSLYTSIIPNLLIADMAKTIKNSRAIKMHVCNVMTQQGETTGYNVSQHIRAIEEHSYPGIVDYVLVNNQIIQDKNLLLKYKSEGSEPVKVDYDEIAKMKVKVVAKPLIDESFLVRHNPWSLGMAIMELFMQHDKVKFK</sequence>
<proteinExistence type="inferred from homology"/>
<accession>A0A1W1UWK2</accession>
<evidence type="ECO:0000256" key="2">
    <source>
        <dbReference type="HAMAP-Rule" id="MF_00973"/>
    </source>
</evidence>